<evidence type="ECO:0000256" key="4">
    <source>
        <dbReference type="ARBA" id="ARBA00022989"/>
    </source>
</evidence>
<feature type="region of interest" description="Disordered" evidence="6">
    <location>
        <begin position="1"/>
        <end position="42"/>
    </location>
</feature>
<protein>
    <submittedName>
        <fullName evidence="8">TrbI/VirB10 family protein</fullName>
    </submittedName>
</protein>
<feature type="transmembrane region" description="Helical" evidence="7">
    <location>
        <begin position="51"/>
        <end position="72"/>
    </location>
</feature>
<evidence type="ECO:0000256" key="6">
    <source>
        <dbReference type="SAM" id="MobiDB-lite"/>
    </source>
</evidence>
<gene>
    <name evidence="8" type="ORF">JX001_05250</name>
</gene>
<evidence type="ECO:0000256" key="5">
    <source>
        <dbReference type="ARBA" id="ARBA00023136"/>
    </source>
</evidence>
<dbReference type="CDD" id="cd16429">
    <property type="entry name" value="VirB10"/>
    <property type="match status" value="1"/>
</dbReference>
<accession>A0ABX7LQW3</accession>
<sequence>MTDPHSAETAGTQHDTHTPATPPPVTAPKAPPPPLMGRAPRPGAVRIRKPVVQGAVLVAALLVSGSLAWAFVVQPQMTRQARDAADADGAGEARGSVRPSDRVTDQPASYDRLAQADTLPERRGAVPEARETVASPQPARVPAPHYSTAPRAPRPADQAAASGLFFDGAPGSGTVQTAGRSDPSPSPAMRDYGAIYSPHGLLAPVSPYELKAGAVIPGVLLTAVDTSRPGPVVATVSQNVFDSITGRHLVVPQGTRLIGRHEGESAHGDRRAFLVWDRLILPNGKSLILSEEPGVDAQGAVGVRGEVDRRLWPLGVATLFAGAVTTLGELARGGSDDRSFAASAGSAASIEASQVGGRLIDRELGVQPSIRVRAGAPVRVMITRDLILEPYRR</sequence>
<evidence type="ECO:0000313" key="9">
    <source>
        <dbReference type="Proteomes" id="UP000662957"/>
    </source>
</evidence>
<comment type="subcellular location">
    <subcellularLocation>
        <location evidence="1">Membrane</location>
        <topology evidence="1">Single-pass membrane protein</topology>
    </subcellularLocation>
</comment>
<feature type="region of interest" description="Disordered" evidence="6">
    <location>
        <begin position="83"/>
        <end position="190"/>
    </location>
</feature>
<dbReference type="Gene3D" id="2.40.128.260">
    <property type="entry name" value="Type IV secretion system, VirB10/TraB/TrbI"/>
    <property type="match status" value="1"/>
</dbReference>
<keyword evidence="3 7" id="KW-0812">Transmembrane</keyword>
<organism evidence="8 9">
    <name type="scientific">Brevundimonas fontaquae</name>
    <dbReference type="NCBI Taxonomy" id="2813778"/>
    <lineage>
        <taxon>Bacteria</taxon>
        <taxon>Pseudomonadati</taxon>
        <taxon>Pseudomonadota</taxon>
        <taxon>Alphaproteobacteria</taxon>
        <taxon>Caulobacterales</taxon>
        <taxon>Caulobacteraceae</taxon>
        <taxon>Brevundimonas</taxon>
    </lineage>
</organism>
<name>A0ABX7LQW3_9CAUL</name>
<feature type="compositionally biased region" description="Basic and acidic residues" evidence="6">
    <location>
        <begin position="119"/>
        <end position="131"/>
    </location>
</feature>
<evidence type="ECO:0000256" key="1">
    <source>
        <dbReference type="ARBA" id="ARBA00004167"/>
    </source>
</evidence>
<keyword evidence="9" id="KW-1185">Reference proteome</keyword>
<evidence type="ECO:0000256" key="3">
    <source>
        <dbReference type="ARBA" id="ARBA00022692"/>
    </source>
</evidence>
<keyword evidence="4 7" id="KW-1133">Transmembrane helix</keyword>
<reference evidence="8 9" key="1">
    <citation type="submission" date="2021-02" db="EMBL/GenBank/DDBJ databases">
        <title>Brevundimonas sp. CS1 genome sequence.</title>
        <authorList>
            <person name="Lee K."/>
            <person name="Choi Y.-J."/>
            <person name="Son H.-R."/>
        </authorList>
    </citation>
    <scope>NUCLEOTIDE SEQUENCE [LARGE SCALE GENOMIC DNA]</scope>
    <source>
        <strain evidence="8 9">CS1</strain>
    </source>
</reference>
<comment type="similarity">
    <text evidence="2">Belongs to the TrbI/VirB10 family.</text>
</comment>
<proteinExistence type="inferred from homology"/>
<feature type="compositionally biased region" description="Low complexity" evidence="6">
    <location>
        <begin position="149"/>
        <end position="161"/>
    </location>
</feature>
<dbReference type="InterPro" id="IPR005498">
    <property type="entry name" value="T4SS_VirB10/TraB/TrbI"/>
</dbReference>
<feature type="compositionally biased region" description="Pro residues" evidence="6">
    <location>
        <begin position="20"/>
        <end position="35"/>
    </location>
</feature>
<dbReference type="Proteomes" id="UP000662957">
    <property type="component" value="Chromosome"/>
</dbReference>
<dbReference type="RefSeq" id="WP_205682589.1">
    <property type="nucleotide sequence ID" value="NZ_CP070968.1"/>
</dbReference>
<dbReference type="EMBL" id="CP070968">
    <property type="protein sequence ID" value="QSF55211.1"/>
    <property type="molecule type" value="Genomic_DNA"/>
</dbReference>
<keyword evidence="5 7" id="KW-0472">Membrane</keyword>
<dbReference type="InterPro" id="IPR042217">
    <property type="entry name" value="T4SS_VirB10/TrbI"/>
</dbReference>
<dbReference type="Pfam" id="PF03743">
    <property type="entry name" value="TrbI"/>
    <property type="match status" value="1"/>
</dbReference>
<evidence type="ECO:0000256" key="2">
    <source>
        <dbReference type="ARBA" id="ARBA00010265"/>
    </source>
</evidence>
<evidence type="ECO:0000313" key="8">
    <source>
        <dbReference type="EMBL" id="QSF55211.1"/>
    </source>
</evidence>
<evidence type="ECO:0000256" key="7">
    <source>
        <dbReference type="SAM" id="Phobius"/>
    </source>
</evidence>